<reference evidence="2 3" key="1">
    <citation type="journal article" date="2006" name="Int. J. Syst. Evol. Microbiol.">
        <title>Dyella yeojuensis sp. nov., isolated from greenhouse soil in Korea.</title>
        <authorList>
            <person name="Kim B.Y."/>
            <person name="Weon H.Y."/>
            <person name="Lee K.H."/>
            <person name="Seok S.J."/>
            <person name="Kwon S.W."/>
            <person name="Go S.J."/>
            <person name="Stackebrandt E."/>
        </authorList>
    </citation>
    <scope>NUCLEOTIDE SEQUENCE [LARGE SCALE GENOMIC DNA]</scope>
    <source>
        <strain evidence="2 3">DSM 17673</strain>
    </source>
</reference>
<accession>A0A7X5TP38</accession>
<evidence type="ECO:0008006" key="4">
    <source>
        <dbReference type="Google" id="ProtNLM"/>
    </source>
</evidence>
<organism evidence="2 3">
    <name type="scientific">Luteibacter yeojuensis</name>
    <dbReference type="NCBI Taxonomy" id="345309"/>
    <lineage>
        <taxon>Bacteria</taxon>
        <taxon>Pseudomonadati</taxon>
        <taxon>Pseudomonadota</taxon>
        <taxon>Gammaproteobacteria</taxon>
        <taxon>Lysobacterales</taxon>
        <taxon>Rhodanobacteraceae</taxon>
        <taxon>Luteibacter</taxon>
    </lineage>
</organism>
<proteinExistence type="predicted"/>
<protein>
    <recommendedName>
        <fullName evidence="4">DUF5681 domain-containing protein</fullName>
    </recommendedName>
</protein>
<sequence>MTDEKKKPRTGPRTWAKGKSGNPGGRSPRVGPNGESIAELCRGMTLELVNRARDIALSPATEPKDALTAIFGLCDRGWGKPKESVDIDANVKGSGVPVIKIVRVSADDAAD</sequence>
<feature type="region of interest" description="Disordered" evidence="1">
    <location>
        <begin position="1"/>
        <end position="35"/>
    </location>
</feature>
<comment type="caution">
    <text evidence="2">The sequence shown here is derived from an EMBL/GenBank/DDBJ whole genome shotgun (WGS) entry which is preliminary data.</text>
</comment>
<evidence type="ECO:0000313" key="3">
    <source>
        <dbReference type="Proteomes" id="UP000518878"/>
    </source>
</evidence>
<dbReference type="Proteomes" id="UP000518878">
    <property type="component" value="Unassembled WGS sequence"/>
</dbReference>
<evidence type="ECO:0000256" key="1">
    <source>
        <dbReference type="SAM" id="MobiDB-lite"/>
    </source>
</evidence>
<dbReference type="AlphaFoldDB" id="A0A7X5TP38"/>
<gene>
    <name evidence="2" type="ORF">HBF32_02715</name>
</gene>
<dbReference type="RefSeq" id="WP_166698090.1">
    <property type="nucleotide sequence ID" value="NZ_JAAQTL010000001.1"/>
</dbReference>
<name>A0A7X5TP38_9GAMM</name>
<dbReference type="EMBL" id="JAAQTL010000001">
    <property type="protein sequence ID" value="NID14373.1"/>
    <property type="molecule type" value="Genomic_DNA"/>
</dbReference>
<keyword evidence="3" id="KW-1185">Reference proteome</keyword>
<evidence type="ECO:0000313" key="2">
    <source>
        <dbReference type="EMBL" id="NID14373.1"/>
    </source>
</evidence>